<organism evidence="10 11">
    <name type="scientific">Apibacter mensalis</name>
    <dbReference type="NCBI Taxonomy" id="1586267"/>
    <lineage>
        <taxon>Bacteria</taxon>
        <taxon>Pseudomonadati</taxon>
        <taxon>Bacteroidota</taxon>
        <taxon>Flavobacteriia</taxon>
        <taxon>Flavobacteriales</taxon>
        <taxon>Weeksellaceae</taxon>
        <taxon>Apibacter</taxon>
    </lineage>
</organism>
<dbReference type="GO" id="GO:0006534">
    <property type="term" value="P:cysteine metabolic process"/>
    <property type="evidence" value="ECO:0007669"/>
    <property type="project" value="InterPro"/>
</dbReference>
<evidence type="ECO:0000256" key="3">
    <source>
        <dbReference type="ARBA" id="ARBA00010447"/>
    </source>
</evidence>
<feature type="domain" description="Aminotransferase class V" evidence="9">
    <location>
        <begin position="25"/>
        <end position="396"/>
    </location>
</feature>
<accession>A0A0X3AR56</accession>
<comment type="cofactor">
    <cofactor evidence="1">
        <name>pyridoxal 5'-phosphate</name>
        <dbReference type="ChEBI" id="CHEBI:597326"/>
    </cofactor>
</comment>
<evidence type="ECO:0000256" key="7">
    <source>
        <dbReference type="ARBA" id="ARBA00022898"/>
    </source>
</evidence>
<dbReference type="SUPFAM" id="SSF53383">
    <property type="entry name" value="PLP-dependent transferases"/>
    <property type="match status" value="1"/>
</dbReference>
<dbReference type="NCBIfam" id="TIGR01979">
    <property type="entry name" value="sufS"/>
    <property type="match status" value="1"/>
</dbReference>
<dbReference type="AlphaFoldDB" id="A0A0X3AR56"/>
<dbReference type="EC" id="2.8.1.7" evidence="4"/>
<name>A0A0X3AR56_9FLAO</name>
<dbReference type="InterPro" id="IPR015424">
    <property type="entry name" value="PyrdxlP-dep_Trfase"/>
</dbReference>
<dbReference type="GO" id="GO:0031071">
    <property type="term" value="F:cysteine desulfurase activity"/>
    <property type="evidence" value="ECO:0007669"/>
    <property type="project" value="UniProtKB-EC"/>
</dbReference>
<dbReference type="CDD" id="cd06453">
    <property type="entry name" value="SufS_like"/>
    <property type="match status" value="1"/>
</dbReference>
<dbReference type="InterPro" id="IPR016454">
    <property type="entry name" value="Cysteine_dSase"/>
</dbReference>
<dbReference type="Pfam" id="PF00266">
    <property type="entry name" value="Aminotran_5"/>
    <property type="match status" value="1"/>
</dbReference>
<sequence length="408" mass="45756">MTEDLKDIKNHFPILNQFVNDRPLVYLDNAATTQKPISVIQAEEKYYKTINSNVHRGIHTLSQLATVEMEESRKCVQQFLNAKKNYEIIFTKGTTDSINLVASGIEPLIKEGDEIIISNLEHHSNIVPWQFLAERKNLKLNVIPVDDNGELIMDEYDRLLSNKTKIVAVNHISNALGVVNPIEDIIIKAHKVGAYVLIDGAQAVSHRKVDVQALNADFYVFSAHKLYGPTGVGVLYGKEEILESMKPYQGGGEMIKEVTFEKTTYADLPFKFEAGTPNIAGNIVLKNAIDFVHTIGFKSIVRHEDDIMKYAKENLSQIDNIIIYAQNAQHTSGAISFNLNFENIHSSDVGFILDKQGIAVRTGHHCAQPIMKRFGIKGTIRASFAIYTTKEDIDQLVKGIYLAQKMLK</sequence>
<evidence type="ECO:0000256" key="6">
    <source>
        <dbReference type="ARBA" id="ARBA00022679"/>
    </source>
</evidence>
<reference evidence="10 11" key="1">
    <citation type="submission" date="2016-01" db="EMBL/GenBank/DDBJ databases">
        <authorList>
            <person name="McClelland M."/>
            <person name="Jain A."/>
            <person name="Saraogi P."/>
            <person name="Mendelson R."/>
            <person name="Westerman R."/>
            <person name="SanMiguel P."/>
            <person name="Csonka L."/>
        </authorList>
    </citation>
    <scope>NUCLEOTIDE SEQUENCE [LARGE SCALE GENOMIC DNA]</scope>
    <source>
        <strain evidence="10 11">R-53146</strain>
    </source>
</reference>
<dbReference type="InterPro" id="IPR000192">
    <property type="entry name" value="Aminotrans_V_dom"/>
</dbReference>
<dbReference type="PANTHER" id="PTHR43586">
    <property type="entry name" value="CYSTEINE DESULFURASE"/>
    <property type="match status" value="1"/>
</dbReference>
<dbReference type="InterPro" id="IPR010970">
    <property type="entry name" value="Cys_dSase_SufS"/>
</dbReference>
<evidence type="ECO:0000313" key="11">
    <source>
        <dbReference type="Proteomes" id="UP000182761"/>
    </source>
</evidence>
<dbReference type="PANTHER" id="PTHR43586:SF8">
    <property type="entry name" value="CYSTEINE DESULFURASE 1, CHLOROPLASTIC"/>
    <property type="match status" value="1"/>
</dbReference>
<dbReference type="OrthoDB" id="9804366at2"/>
<dbReference type="Gene3D" id="3.90.1150.10">
    <property type="entry name" value="Aspartate Aminotransferase, domain 1"/>
    <property type="match status" value="1"/>
</dbReference>
<evidence type="ECO:0000256" key="4">
    <source>
        <dbReference type="ARBA" id="ARBA00012239"/>
    </source>
</evidence>
<evidence type="ECO:0000256" key="8">
    <source>
        <dbReference type="ARBA" id="ARBA00050776"/>
    </source>
</evidence>
<gene>
    <name evidence="10" type="ORF">Ga0061079_11134</name>
</gene>
<dbReference type="GO" id="GO:0030170">
    <property type="term" value="F:pyridoxal phosphate binding"/>
    <property type="evidence" value="ECO:0007669"/>
    <property type="project" value="InterPro"/>
</dbReference>
<evidence type="ECO:0000313" key="10">
    <source>
        <dbReference type="EMBL" id="CVK16842.1"/>
    </source>
</evidence>
<proteinExistence type="inferred from homology"/>
<evidence type="ECO:0000259" key="9">
    <source>
        <dbReference type="Pfam" id="PF00266"/>
    </source>
</evidence>
<dbReference type="InterPro" id="IPR015421">
    <property type="entry name" value="PyrdxlP-dep_Trfase_major"/>
</dbReference>
<keyword evidence="11" id="KW-1185">Reference proteome</keyword>
<dbReference type="Proteomes" id="UP000182761">
    <property type="component" value="Unassembled WGS sequence"/>
</dbReference>
<dbReference type="RefSeq" id="WP_055426028.1">
    <property type="nucleotide sequence ID" value="NZ_FCOR01000011.1"/>
</dbReference>
<dbReference type="PIRSF" id="PIRSF005572">
    <property type="entry name" value="NifS"/>
    <property type="match status" value="1"/>
</dbReference>
<comment type="similarity">
    <text evidence="3">Belongs to the class-V pyridoxal-phosphate-dependent aminotransferase family. Csd subfamily.</text>
</comment>
<comment type="function">
    <text evidence="2">Catalyzes the removal of elemental sulfur and selenium atoms from L-cysteine, L-cystine, L-selenocysteine, and L-selenocystine to produce L-alanine.</text>
</comment>
<keyword evidence="10" id="KW-0456">Lyase</keyword>
<dbReference type="Gene3D" id="3.40.640.10">
    <property type="entry name" value="Type I PLP-dependent aspartate aminotransferase-like (Major domain)"/>
    <property type="match status" value="1"/>
</dbReference>
<dbReference type="STRING" id="1586267.GCA_001418685_01707"/>
<dbReference type="GO" id="GO:0016829">
    <property type="term" value="F:lyase activity"/>
    <property type="evidence" value="ECO:0007669"/>
    <property type="project" value="UniProtKB-KW"/>
</dbReference>
<keyword evidence="6" id="KW-0808">Transferase</keyword>
<comment type="catalytic activity">
    <reaction evidence="8">
        <text>(sulfur carrier)-H + L-cysteine = (sulfur carrier)-SH + L-alanine</text>
        <dbReference type="Rhea" id="RHEA:43892"/>
        <dbReference type="Rhea" id="RHEA-COMP:14737"/>
        <dbReference type="Rhea" id="RHEA-COMP:14739"/>
        <dbReference type="ChEBI" id="CHEBI:29917"/>
        <dbReference type="ChEBI" id="CHEBI:35235"/>
        <dbReference type="ChEBI" id="CHEBI:57972"/>
        <dbReference type="ChEBI" id="CHEBI:64428"/>
        <dbReference type="EC" id="2.8.1.7"/>
    </reaction>
</comment>
<evidence type="ECO:0000256" key="2">
    <source>
        <dbReference type="ARBA" id="ARBA00002824"/>
    </source>
</evidence>
<evidence type="ECO:0000256" key="5">
    <source>
        <dbReference type="ARBA" id="ARBA00021850"/>
    </source>
</evidence>
<evidence type="ECO:0000256" key="1">
    <source>
        <dbReference type="ARBA" id="ARBA00001933"/>
    </source>
</evidence>
<protein>
    <recommendedName>
        <fullName evidence="5">Probable cysteine desulfurase</fullName>
        <ecNumber evidence="4">2.8.1.7</ecNumber>
    </recommendedName>
</protein>
<dbReference type="InterPro" id="IPR015422">
    <property type="entry name" value="PyrdxlP-dep_Trfase_small"/>
</dbReference>
<dbReference type="EMBL" id="FCOR01000011">
    <property type="protein sequence ID" value="CVK16842.1"/>
    <property type="molecule type" value="Genomic_DNA"/>
</dbReference>
<keyword evidence="7" id="KW-0663">Pyridoxal phosphate</keyword>